<feature type="transmembrane region" description="Helical" evidence="1">
    <location>
        <begin position="219"/>
        <end position="239"/>
    </location>
</feature>
<protein>
    <recommendedName>
        <fullName evidence="4">Low temperature requirement A</fullName>
    </recommendedName>
</protein>
<keyword evidence="1" id="KW-0812">Transmembrane</keyword>
<keyword evidence="1" id="KW-0472">Membrane</keyword>
<gene>
    <name evidence="2" type="ORF">EJ05DRAFT_440491</name>
</gene>
<feature type="transmembrane region" description="Helical" evidence="1">
    <location>
        <begin position="506"/>
        <end position="524"/>
    </location>
</feature>
<sequence length="543" mass="60656">MLRWNGETEAFSPRHEASTIELFFDLFFVANLATFTDYHAITNWDNFGSYIAFFAILWVSWFQITTFDVRFAADSVWERGCKVVHCLYFISIMLVGYKAEPSFVDPKIPDWVHQTLCFAMLINRAWLGIQYLVTTIYSTRPGHHPKDVVLPLAIQSGLFFLTGGVYGALAGTFHDRKGDIAGFYSAIYLTLTIELMATLGISMRWRKLSFRATHLNERLGLLGIIIIGEGVIGLTKTIINTMGRTGPDYLYYALIFCNVLILLFMWQLYYDNLPRYRFGTIKQQLWAALHFPMHLAILGVAEGTRQIILAYFAVEHEDLVLGDVTNACNTEHLDGTALSERLSKTIKSLKLDSSCPGRESLPFIYDQIALLGNSTGVCSAANITNPDNVAPGLGGVPRAFVDYISRATGGVVQSLNIEYIPEAEASGLAQSMSARKVVYNYYWGAILLLLACLTASALLAKEGHRLARMRTVSVVVRSGVVMTVAMLLMLGNLWKEFLRQFNGSPWVLPTVVFMFWVVALGDRYSKGRLQKKREEQAAGAASS</sequence>
<dbReference type="PANTHER" id="PTHR42101:SF1">
    <property type="entry name" value="LOW TEMPERATURE REQUIREMENT A"/>
    <property type="match status" value="1"/>
</dbReference>
<keyword evidence="3" id="KW-1185">Reference proteome</keyword>
<feature type="transmembrane region" description="Helical" evidence="1">
    <location>
        <begin position="441"/>
        <end position="460"/>
    </location>
</feature>
<feature type="transmembrane region" description="Helical" evidence="1">
    <location>
        <begin position="111"/>
        <end position="137"/>
    </location>
</feature>
<feature type="transmembrane region" description="Helical" evidence="1">
    <location>
        <begin position="251"/>
        <end position="270"/>
    </location>
</feature>
<dbReference type="GeneID" id="54482986"/>
<feature type="transmembrane region" description="Helical" evidence="1">
    <location>
        <begin position="47"/>
        <end position="69"/>
    </location>
</feature>
<evidence type="ECO:0008006" key="4">
    <source>
        <dbReference type="Google" id="ProtNLM"/>
    </source>
</evidence>
<feature type="transmembrane region" description="Helical" evidence="1">
    <location>
        <begin position="149"/>
        <end position="169"/>
    </location>
</feature>
<evidence type="ECO:0000256" key="1">
    <source>
        <dbReference type="SAM" id="Phobius"/>
    </source>
</evidence>
<evidence type="ECO:0000313" key="2">
    <source>
        <dbReference type="EMBL" id="KAF2756861.1"/>
    </source>
</evidence>
<feature type="transmembrane region" description="Helical" evidence="1">
    <location>
        <begin position="181"/>
        <end position="199"/>
    </location>
</feature>
<feature type="transmembrane region" description="Helical" evidence="1">
    <location>
        <begin position="472"/>
        <end position="494"/>
    </location>
</feature>
<dbReference type="OrthoDB" id="3177213at2759"/>
<keyword evidence="1" id="KW-1133">Transmembrane helix</keyword>
<dbReference type="Proteomes" id="UP000799437">
    <property type="component" value="Unassembled WGS sequence"/>
</dbReference>
<dbReference type="PANTHER" id="PTHR42101">
    <property type="entry name" value="CHROMOSOME 16, WHOLE GENOME SHOTGUN SEQUENCE"/>
    <property type="match status" value="1"/>
</dbReference>
<dbReference type="InterPro" id="IPR010640">
    <property type="entry name" value="Low_temperature_requirement_A"/>
</dbReference>
<reference evidence="2" key="1">
    <citation type="journal article" date="2020" name="Stud. Mycol.">
        <title>101 Dothideomycetes genomes: a test case for predicting lifestyles and emergence of pathogens.</title>
        <authorList>
            <person name="Haridas S."/>
            <person name="Albert R."/>
            <person name="Binder M."/>
            <person name="Bloem J."/>
            <person name="Labutti K."/>
            <person name="Salamov A."/>
            <person name="Andreopoulos B."/>
            <person name="Baker S."/>
            <person name="Barry K."/>
            <person name="Bills G."/>
            <person name="Bluhm B."/>
            <person name="Cannon C."/>
            <person name="Castanera R."/>
            <person name="Culley D."/>
            <person name="Daum C."/>
            <person name="Ezra D."/>
            <person name="Gonzalez J."/>
            <person name="Henrissat B."/>
            <person name="Kuo A."/>
            <person name="Liang C."/>
            <person name="Lipzen A."/>
            <person name="Lutzoni F."/>
            <person name="Magnuson J."/>
            <person name="Mondo S."/>
            <person name="Nolan M."/>
            <person name="Ohm R."/>
            <person name="Pangilinan J."/>
            <person name="Park H.-J."/>
            <person name="Ramirez L."/>
            <person name="Alfaro M."/>
            <person name="Sun H."/>
            <person name="Tritt A."/>
            <person name="Yoshinaga Y."/>
            <person name="Zwiers L.-H."/>
            <person name="Turgeon B."/>
            <person name="Goodwin S."/>
            <person name="Spatafora J."/>
            <person name="Crous P."/>
            <person name="Grigoriev I."/>
        </authorList>
    </citation>
    <scope>NUCLEOTIDE SEQUENCE</scope>
    <source>
        <strain evidence="2">CBS 121739</strain>
    </source>
</reference>
<dbReference type="AlphaFoldDB" id="A0A6A6W706"/>
<proteinExistence type="predicted"/>
<dbReference type="Pfam" id="PF06772">
    <property type="entry name" value="LtrA"/>
    <property type="match status" value="1"/>
</dbReference>
<evidence type="ECO:0000313" key="3">
    <source>
        <dbReference type="Proteomes" id="UP000799437"/>
    </source>
</evidence>
<accession>A0A6A6W706</accession>
<dbReference type="EMBL" id="ML996574">
    <property type="protein sequence ID" value="KAF2756861.1"/>
    <property type="molecule type" value="Genomic_DNA"/>
</dbReference>
<dbReference type="RefSeq" id="XP_033599312.1">
    <property type="nucleotide sequence ID" value="XM_033741932.1"/>
</dbReference>
<name>A0A6A6W706_9PEZI</name>
<organism evidence="2 3">
    <name type="scientific">Pseudovirgaria hyperparasitica</name>
    <dbReference type="NCBI Taxonomy" id="470096"/>
    <lineage>
        <taxon>Eukaryota</taxon>
        <taxon>Fungi</taxon>
        <taxon>Dikarya</taxon>
        <taxon>Ascomycota</taxon>
        <taxon>Pezizomycotina</taxon>
        <taxon>Dothideomycetes</taxon>
        <taxon>Dothideomycetes incertae sedis</taxon>
        <taxon>Acrospermales</taxon>
        <taxon>Acrospermaceae</taxon>
        <taxon>Pseudovirgaria</taxon>
    </lineage>
</organism>